<evidence type="ECO:0000313" key="3">
    <source>
        <dbReference type="Proteomes" id="UP001165367"/>
    </source>
</evidence>
<accession>A0ABS9KUD8</accession>
<feature type="transmembrane region" description="Helical" evidence="1">
    <location>
        <begin position="62"/>
        <end position="81"/>
    </location>
</feature>
<keyword evidence="1" id="KW-0472">Membrane</keyword>
<evidence type="ECO:0000256" key="1">
    <source>
        <dbReference type="SAM" id="Phobius"/>
    </source>
</evidence>
<reference evidence="2" key="1">
    <citation type="submission" date="2022-01" db="EMBL/GenBank/DDBJ databases">
        <authorList>
            <person name="Jo J.-H."/>
            <person name="Im W.-T."/>
        </authorList>
    </citation>
    <scope>NUCLEOTIDE SEQUENCE</scope>
    <source>
        <strain evidence="2">NA20</strain>
    </source>
</reference>
<keyword evidence="3" id="KW-1185">Reference proteome</keyword>
<keyword evidence="1" id="KW-1133">Transmembrane helix</keyword>
<keyword evidence="1" id="KW-0812">Transmembrane</keyword>
<gene>
    <name evidence="2" type="ORF">LZZ85_16755</name>
</gene>
<dbReference type="RefSeq" id="WP_237874487.1">
    <property type="nucleotide sequence ID" value="NZ_JAKLTR010000011.1"/>
</dbReference>
<name>A0ABS9KUD8_9BACT</name>
<feature type="transmembrane region" description="Helical" evidence="1">
    <location>
        <begin position="93"/>
        <end position="109"/>
    </location>
</feature>
<organism evidence="2 3">
    <name type="scientific">Terrimonas ginsenosidimutans</name>
    <dbReference type="NCBI Taxonomy" id="2908004"/>
    <lineage>
        <taxon>Bacteria</taxon>
        <taxon>Pseudomonadati</taxon>
        <taxon>Bacteroidota</taxon>
        <taxon>Chitinophagia</taxon>
        <taxon>Chitinophagales</taxon>
        <taxon>Chitinophagaceae</taxon>
        <taxon>Terrimonas</taxon>
    </lineage>
</organism>
<proteinExistence type="predicted"/>
<dbReference type="EMBL" id="JAKLTR010000011">
    <property type="protein sequence ID" value="MCG2615949.1"/>
    <property type="molecule type" value="Genomic_DNA"/>
</dbReference>
<evidence type="ECO:0000313" key="2">
    <source>
        <dbReference type="EMBL" id="MCG2615949.1"/>
    </source>
</evidence>
<sequence>MPGVFRIINRSPKQPQVTLSAQDDNENGFKEYLERLLKMIPGEMIGFYMIGSGFIPKEYDKLQAVWAALCLILLILIRVWGTKDKDKDLPYQKFPVFVSSIAFIIWVYWMGAPFVPWNLHLPWVGSLAILIWTFIIPYFYSGDPE</sequence>
<dbReference type="Proteomes" id="UP001165367">
    <property type="component" value="Unassembled WGS sequence"/>
</dbReference>
<comment type="caution">
    <text evidence="2">The sequence shown here is derived from an EMBL/GenBank/DDBJ whole genome shotgun (WGS) entry which is preliminary data.</text>
</comment>
<protein>
    <submittedName>
        <fullName evidence="2">Uncharacterized protein</fullName>
    </submittedName>
</protein>
<feature type="transmembrane region" description="Helical" evidence="1">
    <location>
        <begin position="121"/>
        <end position="140"/>
    </location>
</feature>